<evidence type="ECO:0008006" key="3">
    <source>
        <dbReference type="Google" id="ProtNLM"/>
    </source>
</evidence>
<dbReference type="EMBL" id="SOAU01000001">
    <property type="protein sequence ID" value="TDT14518.1"/>
    <property type="molecule type" value="Genomic_DNA"/>
</dbReference>
<dbReference type="SUPFAM" id="SSF55729">
    <property type="entry name" value="Acyl-CoA N-acyltransferases (Nat)"/>
    <property type="match status" value="1"/>
</dbReference>
<evidence type="ECO:0000313" key="2">
    <source>
        <dbReference type="Proteomes" id="UP000294558"/>
    </source>
</evidence>
<gene>
    <name evidence="1" type="ORF">BDK89_0073</name>
</gene>
<proteinExistence type="predicted"/>
<comment type="caution">
    <text evidence="1">The sequence shown here is derived from an EMBL/GenBank/DDBJ whole genome shotgun (WGS) entry which is preliminary data.</text>
</comment>
<name>A0A4V3EIH3_9ACTN</name>
<evidence type="ECO:0000313" key="1">
    <source>
        <dbReference type="EMBL" id="TDT14518.1"/>
    </source>
</evidence>
<accession>A0A4V3EIH3</accession>
<sequence length="216" mass="24004">MPIDEVSAGTPPESGTSAWYVREQPLRHGRWQVRCHLDDRHDDGTIVDDSGDLDDVFVLWRAELAADGHSTITVAPGMAPGAPGCWFVELPEGNADPPAMTLVAFGTDDHAPGTVVSDAEFFHLPVRSDQQLGAIRWWPEEAVVDQVFVHEDWRRRHVATVLIYTASAYHQHHGWPGRLHSDGRRTKLGISLVTGLRHPERIAPLDLVLPPMDRPT</sequence>
<dbReference type="RefSeq" id="WP_133867059.1">
    <property type="nucleotide sequence ID" value="NZ_SOAU01000001.1"/>
</dbReference>
<keyword evidence="2" id="KW-1185">Reference proteome</keyword>
<protein>
    <recommendedName>
        <fullName evidence="3">Acetyltransferase (GNAT) family protein</fullName>
    </recommendedName>
</protein>
<dbReference type="AlphaFoldDB" id="A0A4V3EIH3"/>
<dbReference type="InterPro" id="IPR016181">
    <property type="entry name" value="Acyl_CoA_acyltransferase"/>
</dbReference>
<organism evidence="1 2">
    <name type="scientific">Ilumatobacter fluminis</name>
    <dbReference type="NCBI Taxonomy" id="467091"/>
    <lineage>
        <taxon>Bacteria</taxon>
        <taxon>Bacillati</taxon>
        <taxon>Actinomycetota</taxon>
        <taxon>Acidimicrobiia</taxon>
        <taxon>Acidimicrobiales</taxon>
        <taxon>Ilumatobacteraceae</taxon>
        <taxon>Ilumatobacter</taxon>
    </lineage>
</organism>
<dbReference type="OrthoDB" id="3744527at2"/>
<dbReference type="Proteomes" id="UP000294558">
    <property type="component" value="Unassembled WGS sequence"/>
</dbReference>
<reference evidence="1 2" key="1">
    <citation type="submission" date="2019-03" db="EMBL/GenBank/DDBJ databases">
        <title>Sequencing the genomes of 1000 actinobacteria strains.</title>
        <authorList>
            <person name="Klenk H.-P."/>
        </authorList>
    </citation>
    <scope>NUCLEOTIDE SEQUENCE [LARGE SCALE GENOMIC DNA]</scope>
    <source>
        <strain evidence="1 2">DSM 18936</strain>
    </source>
</reference>